<gene>
    <name evidence="1" type="ORF">DKT77_18925</name>
</gene>
<dbReference type="SUPFAM" id="SSF56349">
    <property type="entry name" value="DNA breaking-rejoining enzymes"/>
    <property type="match status" value="1"/>
</dbReference>
<dbReference type="RefSeq" id="WP_109813216.1">
    <property type="nucleotide sequence ID" value="NZ_QGKU01000063.1"/>
</dbReference>
<comment type="caution">
    <text evidence="1">The sequence shown here is derived from an EMBL/GenBank/DDBJ whole genome shotgun (WGS) entry which is preliminary data.</text>
</comment>
<evidence type="ECO:0008006" key="3">
    <source>
        <dbReference type="Google" id="ProtNLM"/>
    </source>
</evidence>
<dbReference type="Proteomes" id="UP000245680">
    <property type="component" value="Unassembled WGS sequence"/>
</dbReference>
<protein>
    <recommendedName>
        <fullName evidence="3">Tyr recombinase domain-containing protein</fullName>
    </recommendedName>
</protein>
<reference evidence="1 2" key="1">
    <citation type="submission" date="2018-05" db="EMBL/GenBank/DDBJ databases">
        <title>Rhodobacteraceae gen. nov., sp. nov. isolated from sea water.</title>
        <authorList>
            <person name="Ren Y."/>
        </authorList>
    </citation>
    <scope>NUCLEOTIDE SEQUENCE [LARGE SCALE GENOMIC DNA]</scope>
    <source>
        <strain evidence="1 2">TG-679</strain>
    </source>
</reference>
<dbReference type="OrthoDB" id="9801717at2"/>
<evidence type="ECO:0000313" key="1">
    <source>
        <dbReference type="EMBL" id="PWR01015.1"/>
    </source>
</evidence>
<sequence length="70" mass="7374">MPPTSEGAPGGEATKAKVRLRHGFGINTTVNGVLLHILQEWAGHAHLSTTAINADSFGKKEQNIAAIVWG</sequence>
<evidence type="ECO:0000313" key="2">
    <source>
        <dbReference type="Proteomes" id="UP000245680"/>
    </source>
</evidence>
<dbReference type="GO" id="GO:0003677">
    <property type="term" value="F:DNA binding"/>
    <property type="evidence" value="ECO:0007669"/>
    <property type="project" value="InterPro"/>
</dbReference>
<dbReference type="AlphaFoldDB" id="A0A2V2L7C0"/>
<name>A0A2V2L7C0_9RHOB</name>
<accession>A0A2V2L7C0</accession>
<keyword evidence="2" id="KW-1185">Reference proteome</keyword>
<proteinExistence type="predicted"/>
<organism evidence="1 2">
    <name type="scientific">Meridianimarinicoccus roseus</name>
    <dbReference type="NCBI Taxonomy" id="2072018"/>
    <lineage>
        <taxon>Bacteria</taxon>
        <taxon>Pseudomonadati</taxon>
        <taxon>Pseudomonadota</taxon>
        <taxon>Alphaproteobacteria</taxon>
        <taxon>Rhodobacterales</taxon>
        <taxon>Paracoccaceae</taxon>
        <taxon>Meridianimarinicoccus</taxon>
    </lineage>
</organism>
<dbReference type="EMBL" id="QGKU01000063">
    <property type="protein sequence ID" value="PWR01015.1"/>
    <property type="molecule type" value="Genomic_DNA"/>
</dbReference>
<dbReference type="InterPro" id="IPR011010">
    <property type="entry name" value="DNA_brk_join_enz"/>
</dbReference>